<evidence type="ECO:0000256" key="3">
    <source>
        <dbReference type="ARBA" id="ARBA00023163"/>
    </source>
</evidence>
<dbReference type="InterPro" id="IPR009057">
    <property type="entry name" value="Homeodomain-like_sf"/>
</dbReference>
<comment type="caution">
    <text evidence="6">The sequence shown here is derived from an EMBL/GenBank/DDBJ whole genome shotgun (WGS) entry which is preliminary data.</text>
</comment>
<evidence type="ECO:0000256" key="2">
    <source>
        <dbReference type="ARBA" id="ARBA00023125"/>
    </source>
</evidence>
<dbReference type="PANTHER" id="PTHR30055">
    <property type="entry name" value="HTH-TYPE TRANSCRIPTIONAL REGULATOR RUTR"/>
    <property type="match status" value="1"/>
</dbReference>
<feature type="domain" description="HTH tetR-type" evidence="5">
    <location>
        <begin position="9"/>
        <end position="69"/>
    </location>
</feature>
<keyword evidence="2 4" id="KW-0238">DNA-binding</keyword>
<feature type="DNA-binding region" description="H-T-H motif" evidence="4">
    <location>
        <begin position="32"/>
        <end position="51"/>
    </location>
</feature>
<dbReference type="PROSITE" id="PS50977">
    <property type="entry name" value="HTH_TETR_2"/>
    <property type="match status" value="1"/>
</dbReference>
<dbReference type="Gene3D" id="1.10.357.10">
    <property type="entry name" value="Tetracycline Repressor, domain 2"/>
    <property type="match status" value="1"/>
</dbReference>
<evidence type="ECO:0000313" key="6">
    <source>
        <dbReference type="EMBL" id="MDQ0486443.1"/>
    </source>
</evidence>
<name>A0ABU0KDN1_9ACTN</name>
<keyword evidence="1" id="KW-0805">Transcription regulation</keyword>
<dbReference type="InterPro" id="IPR050109">
    <property type="entry name" value="HTH-type_TetR-like_transc_reg"/>
</dbReference>
<dbReference type="Pfam" id="PF00440">
    <property type="entry name" value="TetR_N"/>
    <property type="match status" value="1"/>
</dbReference>
<organism evidence="6 7">
    <name type="scientific">Streptomyces thermodiastaticus</name>
    <dbReference type="NCBI Taxonomy" id="44061"/>
    <lineage>
        <taxon>Bacteria</taxon>
        <taxon>Bacillati</taxon>
        <taxon>Actinomycetota</taxon>
        <taxon>Actinomycetes</taxon>
        <taxon>Kitasatosporales</taxon>
        <taxon>Streptomycetaceae</taxon>
        <taxon>Streptomyces</taxon>
    </lineage>
</organism>
<sequence length="122" mass="13266">MQAHDPRARPSRTRLRKAILELAATKEIGAITMSEIARQAGVNRATVYQHFPDVNALVTNAMADAVAHVARAAALCPLDAPRDEAPPPLHALFRRVSDSRPLYRRMLATRGTRCSPRACGSG</sequence>
<dbReference type="RefSeq" id="WP_202414566.1">
    <property type="nucleotide sequence ID" value="NZ_JAUSWC010000004.1"/>
</dbReference>
<accession>A0ABU0KDN1</accession>
<dbReference type="EMBL" id="JAUSWC010000004">
    <property type="protein sequence ID" value="MDQ0486443.1"/>
    <property type="molecule type" value="Genomic_DNA"/>
</dbReference>
<reference evidence="6 7" key="1">
    <citation type="submission" date="2023-07" db="EMBL/GenBank/DDBJ databases">
        <title>Genomic Encyclopedia of Type Strains, Phase IV (KMG-IV): sequencing the most valuable type-strain genomes for metagenomic binning, comparative biology and taxonomic classification.</title>
        <authorList>
            <person name="Goeker M."/>
        </authorList>
    </citation>
    <scope>NUCLEOTIDE SEQUENCE [LARGE SCALE GENOMIC DNA]</scope>
    <source>
        <strain evidence="6 7">DSM 40573</strain>
    </source>
</reference>
<proteinExistence type="predicted"/>
<protein>
    <submittedName>
        <fullName evidence="6">AcrR family transcriptional regulator</fullName>
    </submittedName>
</protein>
<dbReference type="PANTHER" id="PTHR30055:SF234">
    <property type="entry name" value="HTH-TYPE TRANSCRIPTIONAL REGULATOR BETI"/>
    <property type="match status" value="1"/>
</dbReference>
<keyword evidence="3" id="KW-0804">Transcription</keyword>
<evidence type="ECO:0000259" key="5">
    <source>
        <dbReference type="PROSITE" id="PS50977"/>
    </source>
</evidence>
<dbReference type="InterPro" id="IPR001647">
    <property type="entry name" value="HTH_TetR"/>
</dbReference>
<keyword evidence="7" id="KW-1185">Reference proteome</keyword>
<dbReference type="Proteomes" id="UP001236795">
    <property type="component" value="Unassembled WGS sequence"/>
</dbReference>
<gene>
    <name evidence="6" type="ORF">QO019_001278</name>
</gene>
<evidence type="ECO:0000256" key="4">
    <source>
        <dbReference type="PROSITE-ProRule" id="PRU00335"/>
    </source>
</evidence>
<dbReference type="SUPFAM" id="SSF46689">
    <property type="entry name" value="Homeodomain-like"/>
    <property type="match status" value="1"/>
</dbReference>
<evidence type="ECO:0000256" key="1">
    <source>
        <dbReference type="ARBA" id="ARBA00023015"/>
    </source>
</evidence>
<evidence type="ECO:0000313" key="7">
    <source>
        <dbReference type="Proteomes" id="UP001236795"/>
    </source>
</evidence>